<gene>
    <name evidence="6" type="ORF">CLV72_107181</name>
</gene>
<dbReference type="InterPro" id="IPR001647">
    <property type="entry name" value="HTH_TetR"/>
</dbReference>
<dbReference type="PRINTS" id="PR00455">
    <property type="entry name" value="HTHTETR"/>
</dbReference>
<evidence type="ECO:0000313" key="7">
    <source>
        <dbReference type="Proteomes" id="UP000237846"/>
    </source>
</evidence>
<dbReference type="InterPro" id="IPR050109">
    <property type="entry name" value="HTH-type_TetR-like_transc_reg"/>
</dbReference>
<evidence type="ECO:0000256" key="4">
    <source>
        <dbReference type="PROSITE-ProRule" id="PRU00335"/>
    </source>
</evidence>
<organism evidence="6 7">
    <name type="scientific">Allonocardiopsis opalescens</name>
    <dbReference type="NCBI Taxonomy" id="1144618"/>
    <lineage>
        <taxon>Bacteria</taxon>
        <taxon>Bacillati</taxon>
        <taxon>Actinomycetota</taxon>
        <taxon>Actinomycetes</taxon>
        <taxon>Streptosporangiales</taxon>
        <taxon>Allonocardiopsis</taxon>
    </lineage>
</organism>
<evidence type="ECO:0000256" key="3">
    <source>
        <dbReference type="ARBA" id="ARBA00023163"/>
    </source>
</evidence>
<keyword evidence="7" id="KW-1185">Reference proteome</keyword>
<accession>A0A2T0PYR4</accession>
<dbReference type="AlphaFoldDB" id="A0A2T0PYR4"/>
<dbReference type="Pfam" id="PF17754">
    <property type="entry name" value="TetR_C_14"/>
    <property type="match status" value="1"/>
</dbReference>
<feature type="domain" description="HTH tetR-type" evidence="5">
    <location>
        <begin position="17"/>
        <end position="77"/>
    </location>
</feature>
<dbReference type="PROSITE" id="PS50977">
    <property type="entry name" value="HTH_TETR_2"/>
    <property type="match status" value="1"/>
</dbReference>
<keyword evidence="2 4" id="KW-0238">DNA-binding</keyword>
<dbReference type="EMBL" id="PVZC01000007">
    <property type="protein sequence ID" value="PRX96658.1"/>
    <property type="molecule type" value="Genomic_DNA"/>
</dbReference>
<dbReference type="GO" id="GO:0000976">
    <property type="term" value="F:transcription cis-regulatory region binding"/>
    <property type="evidence" value="ECO:0007669"/>
    <property type="project" value="TreeGrafter"/>
</dbReference>
<dbReference type="GO" id="GO:0003700">
    <property type="term" value="F:DNA-binding transcription factor activity"/>
    <property type="evidence" value="ECO:0007669"/>
    <property type="project" value="TreeGrafter"/>
</dbReference>
<evidence type="ECO:0000256" key="2">
    <source>
        <dbReference type="ARBA" id="ARBA00023125"/>
    </source>
</evidence>
<dbReference type="PROSITE" id="PS01081">
    <property type="entry name" value="HTH_TETR_1"/>
    <property type="match status" value="1"/>
</dbReference>
<dbReference type="Gene3D" id="1.10.357.10">
    <property type="entry name" value="Tetracycline Repressor, domain 2"/>
    <property type="match status" value="1"/>
</dbReference>
<reference evidence="6 7" key="1">
    <citation type="submission" date="2018-03" db="EMBL/GenBank/DDBJ databases">
        <title>Genomic Encyclopedia of Archaeal and Bacterial Type Strains, Phase II (KMG-II): from individual species to whole genera.</title>
        <authorList>
            <person name="Goeker M."/>
        </authorList>
    </citation>
    <scope>NUCLEOTIDE SEQUENCE [LARGE SCALE GENOMIC DNA]</scope>
    <source>
        <strain evidence="6 7">DSM 45601</strain>
    </source>
</reference>
<dbReference type="PANTHER" id="PTHR30055">
    <property type="entry name" value="HTH-TYPE TRANSCRIPTIONAL REGULATOR RUTR"/>
    <property type="match status" value="1"/>
</dbReference>
<dbReference type="Pfam" id="PF00440">
    <property type="entry name" value="TetR_N"/>
    <property type="match status" value="1"/>
</dbReference>
<keyword evidence="3" id="KW-0804">Transcription</keyword>
<evidence type="ECO:0000256" key="1">
    <source>
        <dbReference type="ARBA" id="ARBA00023015"/>
    </source>
</evidence>
<protein>
    <submittedName>
        <fullName evidence="6">TetR family transcriptional regulator</fullName>
    </submittedName>
</protein>
<dbReference type="InterPro" id="IPR009057">
    <property type="entry name" value="Homeodomain-like_sf"/>
</dbReference>
<dbReference type="Proteomes" id="UP000237846">
    <property type="component" value="Unassembled WGS sequence"/>
</dbReference>
<proteinExistence type="predicted"/>
<name>A0A2T0PYR4_9ACTN</name>
<sequence length="207" mass="22329">MTVTAIAYHRAMGRWEPNARGRLAQAAIRLYAEQGFERTTVAQIARQAGLTERTFFRHFADKREVLFYGTDLARELLARAVAEAPASAGPMDAVAAALHAAAAVFQENPERVRLRDAVVSANAELRERELIKLAAFASAIAGALRERGVPEPAAGLAAETGVAVLKTAFTRWIGEPDGPDLDHILRECLRDLSGMLADRLADQGSPG</sequence>
<evidence type="ECO:0000313" key="6">
    <source>
        <dbReference type="EMBL" id="PRX96658.1"/>
    </source>
</evidence>
<feature type="DNA-binding region" description="H-T-H motif" evidence="4">
    <location>
        <begin position="40"/>
        <end position="59"/>
    </location>
</feature>
<comment type="caution">
    <text evidence="6">The sequence shown here is derived from an EMBL/GenBank/DDBJ whole genome shotgun (WGS) entry which is preliminary data.</text>
</comment>
<dbReference type="SUPFAM" id="SSF46689">
    <property type="entry name" value="Homeodomain-like"/>
    <property type="match status" value="1"/>
</dbReference>
<keyword evidence="1" id="KW-0805">Transcription regulation</keyword>
<dbReference type="PANTHER" id="PTHR30055:SF238">
    <property type="entry name" value="MYCOFACTOCIN BIOSYNTHESIS TRANSCRIPTIONAL REGULATOR MFTR-RELATED"/>
    <property type="match status" value="1"/>
</dbReference>
<dbReference type="InterPro" id="IPR041347">
    <property type="entry name" value="MftR_C"/>
</dbReference>
<evidence type="ECO:0000259" key="5">
    <source>
        <dbReference type="PROSITE" id="PS50977"/>
    </source>
</evidence>
<dbReference type="InterPro" id="IPR023772">
    <property type="entry name" value="DNA-bd_HTH_TetR-type_CS"/>
</dbReference>